<dbReference type="AlphaFoldDB" id="A0A1D1VBW4"/>
<evidence type="ECO:0000313" key="2">
    <source>
        <dbReference type="Proteomes" id="UP000186922"/>
    </source>
</evidence>
<evidence type="ECO:0000313" key="1">
    <source>
        <dbReference type="EMBL" id="GAU98305.1"/>
    </source>
</evidence>
<proteinExistence type="predicted"/>
<dbReference type="Proteomes" id="UP000186922">
    <property type="component" value="Unassembled WGS sequence"/>
</dbReference>
<dbReference type="EMBL" id="BDGG01000004">
    <property type="protein sequence ID" value="GAU98305.1"/>
    <property type="molecule type" value="Genomic_DNA"/>
</dbReference>
<name>A0A1D1VBW4_RAMVA</name>
<comment type="caution">
    <text evidence="1">The sequence shown here is derived from an EMBL/GenBank/DDBJ whole genome shotgun (WGS) entry which is preliminary data.</text>
</comment>
<protein>
    <submittedName>
        <fullName evidence="1">Uncharacterized protein</fullName>
    </submittedName>
</protein>
<gene>
    <name evidence="1" type="primary">RvY_09469-1</name>
    <name evidence="1" type="synonym">RvY_09469.1</name>
    <name evidence="1" type="ORF">RvY_09469</name>
</gene>
<organism evidence="1 2">
    <name type="scientific">Ramazzottius varieornatus</name>
    <name type="common">Water bear</name>
    <name type="synonym">Tardigrade</name>
    <dbReference type="NCBI Taxonomy" id="947166"/>
    <lineage>
        <taxon>Eukaryota</taxon>
        <taxon>Metazoa</taxon>
        <taxon>Ecdysozoa</taxon>
        <taxon>Tardigrada</taxon>
        <taxon>Eutardigrada</taxon>
        <taxon>Parachela</taxon>
        <taxon>Hypsibioidea</taxon>
        <taxon>Ramazzottiidae</taxon>
        <taxon>Ramazzottius</taxon>
    </lineage>
</organism>
<keyword evidence="2" id="KW-1185">Reference proteome</keyword>
<sequence>MTPLSINVGGYLGLLNTLHVSRHEADCYSESEACTLGVESPRNVDDPVQMWDFFRTQQSAQRARLMIDREAAD</sequence>
<accession>A0A1D1VBW4</accession>
<reference evidence="1 2" key="1">
    <citation type="journal article" date="2016" name="Nat. Commun.">
        <title>Extremotolerant tardigrade genome and improved radiotolerance of human cultured cells by tardigrade-unique protein.</title>
        <authorList>
            <person name="Hashimoto T."/>
            <person name="Horikawa D.D."/>
            <person name="Saito Y."/>
            <person name="Kuwahara H."/>
            <person name="Kozuka-Hata H."/>
            <person name="Shin-I T."/>
            <person name="Minakuchi Y."/>
            <person name="Ohishi K."/>
            <person name="Motoyama A."/>
            <person name="Aizu T."/>
            <person name="Enomoto A."/>
            <person name="Kondo K."/>
            <person name="Tanaka S."/>
            <person name="Hara Y."/>
            <person name="Koshikawa S."/>
            <person name="Sagara H."/>
            <person name="Miura T."/>
            <person name="Yokobori S."/>
            <person name="Miyagawa K."/>
            <person name="Suzuki Y."/>
            <person name="Kubo T."/>
            <person name="Oyama M."/>
            <person name="Kohara Y."/>
            <person name="Fujiyama A."/>
            <person name="Arakawa K."/>
            <person name="Katayama T."/>
            <person name="Toyoda A."/>
            <person name="Kunieda T."/>
        </authorList>
    </citation>
    <scope>NUCLEOTIDE SEQUENCE [LARGE SCALE GENOMIC DNA]</scope>
    <source>
        <strain evidence="1 2">YOKOZUNA-1</strain>
    </source>
</reference>